<proteinExistence type="predicted"/>
<keyword evidence="1" id="KW-0472">Membrane</keyword>
<dbReference type="EMBL" id="JAEMEF010000002">
    <property type="protein sequence ID" value="MBL7558943.1"/>
    <property type="molecule type" value="Genomic_DNA"/>
</dbReference>
<sequence>MFINSIIIIVTSMIGAILTFYISESLNQGAVRASSLLALLVGLFFYVFPDVLNVYLTKSIPVVFIGATFIGMASPKGRNNYLLLAVAGVLFSLVYINKSRFFNGYGGALGTLAFIALLSTLALNHIFSRHSPVLKRLQSIKNKVFKYKS</sequence>
<keyword evidence="3" id="KW-1185">Reference proteome</keyword>
<evidence type="ECO:0000313" key="2">
    <source>
        <dbReference type="EMBL" id="MBL7558943.1"/>
    </source>
</evidence>
<organism evidence="2 3">
    <name type="scientific">Olleya sediminilitoris</name>
    <dbReference type="NCBI Taxonomy" id="2795739"/>
    <lineage>
        <taxon>Bacteria</taxon>
        <taxon>Pseudomonadati</taxon>
        <taxon>Bacteroidota</taxon>
        <taxon>Flavobacteriia</taxon>
        <taxon>Flavobacteriales</taxon>
        <taxon>Flavobacteriaceae</taxon>
    </lineage>
</organism>
<name>A0ABS1WIL5_9FLAO</name>
<dbReference type="Proteomes" id="UP000605013">
    <property type="component" value="Unassembled WGS sequence"/>
</dbReference>
<feature type="transmembrane region" description="Helical" evidence="1">
    <location>
        <begin position="6"/>
        <end position="23"/>
    </location>
</feature>
<feature type="transmembrane region" description="Helical" evidence="1">
    <location>
        <begin position="30"/>
        <end position="48"/>
    </location>
</feature>
<accession>A0ABS1WIL5</accession>
<feature type="transmembrane region" description="Helical" evidence="1">
    <location>
        <begin position="80"/>
        <end position="96"/>
    </location>
</feature>
<reference evidence="2 3" key="1">
    <citation type="submission" date="2020-12" db="EMBL/GenBank/DDBJ databases">
        <title>Olleya sediminilitoris sp. nov., isolated from a tidal flat.</title>
        <authorList>
            <person name="Park S."/>
            <person name="Yoon J.-H."/>
        </authorList>
    </citation>
    <scope>NUCLEOTIDE SEQUENCE [LARGE SCALE GENOMIC DNA]</scope>
    <source>
        <strain evidence="2 3">YSTF-M6</strain>
    </source>
</reference>
<protein>
    <submittedName>
        <fullName evidence="2">Uncharacterized protein</fullName>
    </submittedName>
</protein>
<evidence type="ECO:0000313" key="3">
    <source>
        <dbReference type="Proteomes" id="UP000605013"/>
    </source>
</evidence>
<gene>
    <name evidence="2" type="ORF">JAO71_03920</name>
</gene>
<comment type="caution">
    <text evidence="2">The sequence shown here is derived from an EMBL/GenBank/DDBJ whole genome shotgun (WGS) entry which is preliminary data.</text>
</comment>
<keyword evidence="1" id="KW-0812">Transmembrane</keyword>
<keyword evidence="1" id="KW-1133">Transmembrane helix</keyword>
<dbReference type="RefSeq" id="WP_202999015.1">
    <property type="nucleotide sequence ID" value="NZ_JAEMEF010000002.1"/>
</dbReference>
<feature type="transmembrane region" description="Helical" evidence="1">
    <location>
        <begin position="108"/>
        <end position="127"/>
    </location>
</feature>
<evidence type="ECO:0000256" key="1">
    <source>
        <dbReference type="SAM" id="Phobius"/>
    </source>
</evidence>